<evidence type="ECO:0000256" key="5">
    <source>
        <dbReference type="SAM" id="SignalP"/>
    </source>
</evidence>
<dbReference type="InterPro" id="IPR036737">
    <property type="entry name" value="OmpA-like_sf"/>
</dbReference>
<dbReference type="Pfam" id="PF13441">
    <property type="entry name" value="Gly-zipper_YMGG"/>
    <property type="match status" value="1"/>
</dbReference>
<feature type="signal peptide" evidence="5">
    <location>
        <begin position="1"/>
        <end position="20"/>
    </location>
</feature>
<keyword evidence="8" id="KW-1185">Reference proteome</keyword>
<dbReference type="OrthoDB" id="9782229at2"/>
<dbReference type="SUPFAM" id="SSF103088">
    <property type="entry name" value="OmpA-like"/>
    <property type="match status" value="1"/>
</dbReference>
<evidence type="ECO:0000256" key="1">
    <source>
        <dbReference type="ARBA" id="ARBA00004442"/>
    </source>
</evidence>
<dbReference type="GO" id="GO:0009279">
    <property type="term" value="C:cell outer membrane"/>
    <property type="evidence" value="ECO:0007669"/>
    <property type="project" value="UniProtKB-SubCell"/>
</dbReference>
<evidence type="ECO:0000256" key="2">
    <source>
        <dbReference type="ARBA" id="ARBA00023136"/>
    </source>
</evidence>
<dbReference type="EMBL" id="FNFV01000004">
    <property type="protein sequence ID" value="SDK68656.1"/>
    <property type="molecule type" value="Genomic_DNA"/>
</dbReference>
<dbReference type="RefSeq" id="WP_092500301.1">
    <property type="nucleotide sequence ID" value="NZ_FNFV01000004.1"/>
</dbReference>
<dbReference type="InterPro" id="IPR050330">
    <property type="entry name" value="Bact_OuterMem_StrucFunc"/>
</dbReference>
<evidence type="ECO:0000313" key="7">
    <source>
        <dbReference type="EMBL" id="SDK68656.1"/>
    </source>
</evidence>
<dbReference type="STRING" id="990712.SAMN05216257_10468"/>
<protein>
    <submittedName>
        <fullName evidence="7">Outer membrane protein OmpA</fullName>
    </submittedName>
</protein>
<dbReference type="PANTHER" id="PTHR30329">
    <property type="entry name" value="STATOR ELEMENT OF FLAGELLAR MOTOR COMPLEX"/>
    <property type="match status" value="1"/>
</dbReference>
<dbReference type="PROSITE" id="PS51257">
    <property type="entry name" value="PROKAR_LIPOPROTEIN"/>
    <property type="match status" value="1"/>
</dbReference>
<keyword evidence="3" id="KW-0998">Cell outer membrane</keyword>
<evidence type="ECO:0000256" key="3">
    <source>
        <dbReference type="ARBA" id="ARBA00023237"/>
    </source>
</evidence>
<dbReference type="InterPro" id="IPR027367">
    <property type="entry name" value="Gly-zipper_YMGG"/>
</dbReference>
<dbReference type="Proteomes" id="UP000199328">
    <property type="component" value="Unassembled WGS sequence"/>
</dbReference>
<evidence type="ECO:0000256" key="4">
    <source>
        <dbReference type="PROSITE-ProRule" id="PRU00473"/>
    </source>
</evidence>
<keyword evidence="5" id="KW-0732">Signal</keyword>
<dbReference type="AlphaFoldDB" id="A0A1G9DXQ3"/>
<sequence length="216" mass="22615">MILRTVVSLVAAAALLAACADPETDPRARTKTGALLGGLTGALIGSQIDSKDGNNTEGIIIGGVAGALTGAAIGDALDKQAAELRQRLDGRVRIVRQGDELVVVMPNDILFEFDSAEVAPELVPDLRELAASLKRYPGTIVEVQGHTDGVGSAAYNLRLSKERADNVRAILVGAGVEPSRVIAVGMGENVLPPGVSAIPENNPLRRRVEIYIRPAR</sequence>
<reference evidence="8" key="1">
    <citation type="submission" date="2016-10" db="EMBL/GenBank/DDBJ databases">
        <authorList>
            <person name="Varghese N."/>
            <person name="Submissions S."/>
        </authorList>
    </citation>
    <scope>NUCLEOTIDE SEQUENCE [LARGE SCALE GENOMIC DNA]</scope>
    <source>
        <strain evidence="8">CGMCC 1.10789</strain>
    </source>
</reference>
<feature type="domain" description="OmpA-like" evidence="6">
    <location>
        <begin position="98"/>
        <end position="216"/>
    </location>
</feature>
<proteinExistence type="predicted"/>
<dbReference type="InterPro" id="IPR006664">
    <property type="entry name" value="OMP_bac"/>
</dbReference>
<feature type="chain" id="PRO_5011444112" evidence="5">
    <location>
        <begin position="21"/>
        <end position="216"/>
    </location>
</feature>
<evidence type="ECO:0000259" key="6">
    <source>
        <dbReference type="PROSITE" id="PS51123"/>
    </source>
</evidence>
<dbReference type="InterPro" id="IPR006665">
    <property type="entry name" value="OmpA-like"/>
</dbReference>
<keyword evidence="2 4" id="KW-0472">Membrane</keyword>
<dbReference type="CDD" id="cd07185">
    <property type="entry name" value="OmpA_C-like"/>
    <property type="match status" value="1"/>
</dbReference>
<dbReference type="PANTHER" id="PTHR30329:SF21">
    <property type="entry name" value="LIPOPROTEIN YIAD-RELATED"/>
    <property type="match status" value="1"/>
</dbReference>
<name>A0A1G9DXQ3_9RHOB</name>
<evidence type="ECO:0000313" key="8">
    <source>
        <dbReference type="Proteomes" id="UP000199328"/>
    </source>
</evidence>
<organism evidence="7 8">
    <name type="scientific">Meinhardsimonia xiamenensis</name>
    <dbReference type="NCBI Taxonomy" id="990712"/>
    <lineage>
        <taxon>Bacteria</taxon>
        <taxon>Pseudomonadati</taxon>
        <taxon>Pseudomonadota</taxon>
        <taxon>Alphaproteobacteria</taxon>
        <taxon>Rhodobacterales</taxon>
        <taxon>Paracoccaceae</taxon>
        <taxon>Meinhardsimonia</taxon>
    </lineage>
</organism>
<accession>A0A1G9DXQ3</accession>
<dbReference type="PROSITE" id="PS51123">
    <property type="entry name" value="OMPA_2"/>
    <property type="match status" value="1"/>
</dbReference>
<dbReference type="Pfam" id="PF00691">
    <property type="entry name" value="OmpA"/>
    <property type="match status" value="1"/>
</dbReference>
<dbReference type="PRINTS" id="PR01021">
    <property type="entry name" value="OMPADOMAIN"/>
</dbReference>
<gene>
    <name evidence="7" type="ORF">SAMN05216257_10468</name>
</gene>
<comment type="subcellular location">
    <subcellularLocation>
        <location evidence="1">Cell outer membrane</location>
    </subcellularLocation>
</comment>
<dbReference type="Gene3D" id="3.30.1330.60">
    <property type="entry name" value="OmpA-like domain"/>
    <property type="match status" value="1"/>
</dbReference>